<dbReference type="InterPro" id="IPR036322">
    <property type="entry name" value="WD40_repeat_dom_sf"/>
</dbReference>
<dbReference type="EMBL" id="CAUJNA010000798">
    <property type="protein sequence ID" value="CAJ1381311.1"/>
    <property type="molecule type" value="Genomic_DNA"/>
</dbReference>
<evidence type="ECO:0008006" key="13">
    <source>
        <dbReference type="Google" id="ProtNLM"/>
    </source>
</evidence>
<keyword evidence="3" id="KW-0813">Transport</keyword>
<dbReference type="Pfam" id="PF00400">
    <property type="entry name" value="WD40"/>
    <property type="match status" value="1"/>
</dbReference>
<dbReference type="SMART" id="SM00320">
    <property type="entry name" value="WD40"/>
    <property type="match status" value="2"/>
</dbReference>
<dbReference type="GO" id="GO:0051028">
    <property type="term" value="P:mRNA transport"/>
    <property type="evidence" value="ECO:0007669"/>
    <property type="project" value="UniProtKB-KW"/>
</dbReference>
<dbReference type="InterPro" id="IPR015943">
    <property type="entry name" value="WD40/YVTN_repeat-like_dom_sf"/>
</dbReference>
<evidence type="ECO:0000256" key="8">
    <source>
        <dbReference type="ARBA" id="ARBA00023010"/>
    </source>
</evidence>
<evidence type="ECO:0000256" key="4">
    <source>
        <dbReference type="ARBA" id="ARBA00022574"/>
    </source>
</evidence>
<keyword evidence="5" id="KW-0677">Repeat</keyword>
<evidence type="ECO:0000256" key="7">
    <source>
        <dbReference type="ARBA" id="ARBA00022927"/>
    </source>
</evidence>
<evidence type="ECO:0000256" key="5">
    <source>
        <dbReference type="ARBA" id="ARBA00022737"/>
    </source>
</evidence>
<proteinExistence type="inferred from homology"/>
<sequence>WAEGIEDSLLASGAADGHVIIWREFRSEWQILHHKYVPGSARSIGFSAPEPCLVLAIGGGDELGVLTFLVEMRRGATNPDNWQVKSLPAHTGGIKSLSWAPSSGPVLATGPAARSGRWLGANRLATCGADGQMIIWRIDARNDNFLREHILDSESSCLAWRPNVGLPGNCLAACADGVVVLIAQDADGLPFETRQKWSVDGAARRLSWTKAGTMLAVSVDSDKCFLYKEAVGGWKMAASLDGK</sequence>
<keyword evidence="9" id="KW-0906">Nuclear pore complex</keyword>
<feature type="non-terminal residue" evidence="11">
    <location>
        <position position="1"/>
    </location>
</feature>
<organism evidence="11 12">
    <name type="scientific">Effrenium voratum</name>
    <dbReference type="NCBI Taxonomy" id="2562239"/>
    <lineage>
        <taxon>Eukaryota</taxon>
        <taxon>Sar</taxon>
        <taxon>Alveolata</taxon>
        <taxon>Dinophyceae</taxon>
        <taxon>Suessiales</taxon>
        <taxon>Symbiodiniaceae</taxon>
        <taxon>Effrenium</taxon>
    </lineage>
</organism>
<dbReference type="AlphaFoldDB" id="A0AA36I6R3"/>
<dbReference type="PANTHER" id="PTHR11024:SF2">
    <property type="entry name" value="PROTEIN SEC13 HOMOLOG"/>
    <property type="match status" value="1"/>
</dbReference>
<dbReference type="InterPro" id="IPR037363">
    <property type="entry name" value="Sec13/Seh1_fam"/>
</dbReference>
<dbReference type="Gene3D" id="2.130.10.10">
    <property type="entry name" value="YVTN repeat-like/Quinoprotein amine dehydrogenase"/>
    <property type="match status" value="1"/>
</dbReference>
<evidence type="ECO:0000256" key="9">
    <source>
        <dbReference type="ARBA" id="ARBA00023132"/>
    </source>
</evidence>
<dbReference type="GO" id="GO:0005198">
    <property type="term" value="F:structural molecule activity"/>
    <property type="evidence" value="ECO:0007669"/>
    <property type="project" value="InterPro"/>
</dbReference>
<comment type="caution">
    <text evidence="11">The sequence shown here is derived from an EMBL/GenBank/DDBJ whole genome shotgun (WGS) entry which is preliminary data.</text>
</comment>
<evidence type="ECO:0000256" key="2">
    <source>
        <dbReference type="ARBA" id="ARBA00010102"/>
    </source>
</evidence>
<keyword evidence="10" id="KW-0539">Nucleus</keyword>
<reference evidence="11" key="1">
    <citation type="submission" date="2023-08" db="EMBL/GenBank/DDBJ databases">
        <authorList>
            <person name="Chen Y."/>
            <person name="Shah S."/>
            <person name="Dougan E. K."/>
            <person name="Thang M."/>
            <person name="Chan C."/>
        </authorList>
    </citation>
    <scope>NUCLEOTIDE SEQUENCE</scope>
</reference>
<keyword evidence="8" id="KW-0811">Translocation</keyword>
<comment type="subcellular location">
    <subcellularLocation>
        <location evidence="1">Nucleus</location>
        <location evidence="1">Nuclear pore complex</location>
    </subcellularLocation>
</comment>
<gene>
    <name evidence="11" type="ORF">EVOR1521_LOCUS9032</name>
</gene>
<keyword evidence="6" id="KW-0509">mRNA transport</keyword>
<accession>A0AA36I6R3</accession>
<dbReference type="PANTHER" id="PTHR11024">
    <property type="entry name" value="NUCLEAR PORE COMPLEX PROTEIN SEC13 / SEH1 FAMILY MEMBER"/>
    <property type="match status" value="1"/>
</dbReference>
<evidence type="ECO:0000256" key="6">
    <source>
        <dbReference type="ARBA" id="ARBA00022816"/>
    </source>
</evidence>
<comment type="similarity">
    <text evidence="2">Belongs to the WD repeat SEC13 family.</text>
</comment>
<keyword evidence="7" id="KW-0653">Protein transport</keyword>
<dbReference type="GO" id="GO:0090114">
    <property type="term" value="P:COPII-coated vesicle budding"/>
    <property type="evidence" value="ECO:0007669"/>
    <property type="project" value="TreeGrafter"/>
</dbReference>
<keyword evidence="12" id="KW-1185">Reference proteome</keyword>
<keyword evidence="4" id="KW-0853">WD repeat</keyword>
<dbReference type="SUPFAM" id="SSF50978">
    <property type="entry name" value="WD40 repeat-like"/>
    <property type="match status" value="1"/>
</dbReference>
<evidence type="ECO:0000313" key="11">
    <source>
        <dbReference type="EMBL" id="CAJ1381311.1"/>
    </source>
</evidence>
<dbReference type="GO" id="GO:0006606">
    <property type="term" value="P:protein import into nucleus"/>
    <property type="evidence" value="ECO:0007669"/>
    <property type="project" value="TreeGrafter"/>
</dbReference>
<evidence type="ECO:0000256" key="1">
    <source>
        <dbReference type="ARBA" id="ARBA00004567"/>
    </source>
</evidence>
<evidence type="ECO:0000313" key="12">
    <source>
        <dbReference type="Proteomes" id="UP001178507"/>
    </source>
</evidence>
<evidence type="ECO:0000256" key="10">
    <source>
        <dbReference type="ARBA" id="ARBA00023242"/>
    </source>
</evidence>
<dbReference type="Proteomes" id="UP001178507">
    <property type="component" value="Unassembled WGS sequence"/>
</dbReference>
<evidence type="ECO:0000256" key="3">
    <source>
        <dbReference type="ARBA" id="ARBA00022448"/>
    </source>
</evidence>
<dbReference type="GO" id="GO:0030127">
    <property type="term" value="C:COPII vesicle coat"/>
    <property type="evidence" value="ECO:0007669"/>
    <property type="project" value="TreeGrafter"/>
</dbReference>
<name>A0AA36I6R3_9DINO</name>
<dbReference type="InterPro" id="IPR001680">
    <property type="entry name" value="WD40_rpt"/>
</dbReference>
<protein>
    <recommendedName>
        <fullName evidence="13">Sec13-like protein</fullName>
    </recommendedName>
</protein>
<dbReference type="GO" id="GO:0031080">
    <property type="term" value="C:nuclear pore outer ring"/>
    <property type="evidence" value="ECO:0007669"/>
    <property type="project" value="TreeGrafter"/>
</dbReference>